<keyword evidence="5 7" id="KW-1133">Transmembrane helix</keyword>
<dbReference type="InterPro" id="IPR018076">
    <property type="entry name" value="T2SS_GspF_dom"/>
</dbReference>
<feature type="domain" description="Type II secretion system protein GspF" evidence="8">
    <location>
        <begin position="211"/>
        <end position="333"/>
    </location>
</feature>
<evidence type="ECO:0000256" key="5">
    <source>
        <dbReference type="ARBA" id="ARBA00022989"/>
    </source>
</evidence>
<evidence type="ECO:0000256" key="7">
    <source>
        <dbReference type="SAM" id="Phobius"/>
    </source>
</evidence>
<proteinExistence type="inferred from homology"/>
<dbReference type="Pfam" id="PF00482">
    <property type="entry name" value="T2SSF"/>
    <property type="match status" value="2"/>
</dbReference>
<evidence type="ECO:0000313" key="10">
    <source>
        <dbReference type="Proteomes" id="UP001060164"/>
    </source>
</evidence>
<comment type="subcellular location">
    <subcellularLocation>
        <location evidence="1">Cell membrane</location>
        <topology evidence="1">Multi-pass membrane protein</topology>
    </subcellularLocation>
</comment>
<feature type="transmembrane region" description="Helical" evidence="7">
    <location>
        <begin position="117"/>
        <end position="139"/>
    </location>
</feature>
<dbReference type="PRINTS" id="PR00812">
    <property type="entry name" value="BCTERIALGSPF"/>
</dbReference>
<comment type="similarity">
    <text evidence="2">Belongs to the GSP F family.</text>
</comment>
<evidence type="ECO:0000256" key="4">
    <source>
        <dbReference type="ARBA" id="ARBA00022692"/>
    </source>
</evidence>
<name>A0ABY5VC11_9FIRM</name>
<dbReference type="PANTHER" id="PTHR30012">
    <property type="entry name" value="GENERAL SECRETION PATHWAY PROTEIN"/>
    <property type="match status" value="1"/>
</dbReference>
<accession>A0ABY5VC11</accession>
<gene>
    <name evidence="9" type="ORF">NQ502_11600</name>
</gene>
<dbReference type="InterPro" id="IPR042094">
    <property type="entry name" value="T2SS_GspF_sf"/>
</dbReference>
<keyword evidence="4 7" id="KW-0812">Transmembrane</keyword>
<organism evidence="9 10">
    <name type="scientific">Ruminococcus gauvreauii</name>
    <dbReference type="NCBI Taxonomy" id="438033"/>
    <lineage>
        <taxon>Bacteria</taxon>
        <taxon>Bacillati</taxon>
        <taxon>Bacillota</taxon>
        <taxon>Clostridia</taxon>
        <taxon>Eubacteriales</taxon>
        <taxon>Oscillospiraceae</taxon>
        <taxon>Ruminococcus</taxon>
    </lineage>
</organism>
<feature type="transmembrane region" description="Helical" evidence="7">
    <location>
        <begin position="170"/>
        <end position="190"/>
    </location>
</feature>
<dbReference type="Gene3D" id="1.20.81.30">
    <property type="entry name" value="Type II secretion system (T2SS), domain F"/>
    <property type="match status" value="2"/>
</dbReference>
<sequence>MSETTRLKKLNTAELITFFRQISYTLQAGISPAEGLAIMAEDTASEQSGQIFTLFQKNLDESGSFCQALKDSGLFPAYAVHMLQIGEYAGCLDETTASLADYYEREEATRQSLKNAVTYPCVMIVIMLAVSGILVAKVLPVFQEVYHQLGSELTGIPLRLMLLGNGIRRFGFPLILLLIILCCIYAVLISQGRAALPFSKKLYRDIHAARFAHSFSLLLRSGMGTDECLEMVGELTDHEPLKQKIQQCRQLSSDGMEFTNALRESQIFSSMETHMISVGFRSGAGDTVMKQLADTYQQRADERLGRMIAVLEPSLVGMLSIIVGFILLSVMLPLIGVLSGINTY</sequence>
<evidence type="ECO:0000256" key="2">
    <source>
        <dbReference type="ARBA" id="ARBA00005745"/>
    </source>
</evidence>
<dbReference type="PANTHER" id="PTHR30012:SF0">
    <property type="entry name" value="TYPE II SECRETION SYSTEM PROTEIN F-RELATED"/>
    <property type="match status" value="1"/>
</dbReference>
<keyword evidence="6 7" id="KW-0472">Membrane</keyword>
<dbReference type="EMBL" id="CP102290">
    <property type="protein sequence ID" value="UWP58034.1"/>
    <property type="molecule type" value="Genomic_DNA"/>
</dbReference>
<protein>
    <submittedName>
        <fullName evidence="9">Type II secretion system F family protein</fullName>
    </submittedName>
</protein>
<evidence type="ECO:0000256" key="6">
    <source>
        <dbReference type="ARBA" id="ARBA00023136"/>
    </source>
</evidence>
<evidence type="ECO:0000256" key="1">
    <source>
        <dbReference type="ARBA" id="ARBA00004651"/>
    </source>
</evidence>
<dbReference type="RefSeq" id="WP_028528567.1">
    <property type="nucleotide sequence ID" value="NZ_CABLBR010000012.1"/>
</dbReference>
<keyword evidence="3" id="KW-1003">Cell membrane</keyword>
<reference evidence="9" key="1">
    <citation type="journal article" date="2022" name="Cell">
        <title>Design, construction, and in vivo augmentation of a complex gut microbiome.</title>
        <authorList>
            <person name="Cheng A.G."/>
            <person name="Ho P.Y."/>
            <person name="Aranda-Diaz A."/>
            <person name="Jain S."/>
            <person name="Yu F.B."/>
            <person name="Meng X."/>
            <person name="Wang M."/>
            <person name="Iakiviak M."/>
            <person name="Nagashima K."/>
            <person name="Zhao A."/>
            <person name="Murugkar P."/>
            <person name="Patil A."/>
            <person name="Atabakhsh K."/>
            <person name="Weakley A."/>
            <person name="Yan J."/>
            <person name="Brumbaugh A.R."/>
            <person name="Higginbottom S."/>
            <person name="Dimas A."/>
            <person name="Shiver A.L."/>
            <person name="Deutschbauer A."/>
            <person name="Neff N."/>
            <person name="Sonnenburg J.L."/>
            <person name="Huang K.C."/>
            <person name="Fischbach M.A."/>
        </authorList>
    </citation>
    <scope>NUCLEOTIDE SEQUENCE</scope>
    <source>
        <strain evidence="9">DSM 19829</strain>
    </source>
</reference>
<evidence type="ECO:0000256" key="3">
    <source>
        <dbReference type="ARBA" id="ARBA00022475"/>
    </source>
</evidence>
<feature type="domain" description="Type II secretion system protein GspF" evidence="8">
    <location>
        <begin position="18"/>
        <end position="140"/>
    </location>
</feature>
<dbReference type="InterPro" id="IPR003004">
    <property type="entry name" value="GspF/PilC"/>
</dbReference>
<evidence type="ECO:0000313" key="9">
    <source>
        <dbReference type="EMBL" id="UWP58034.1"/>
    </source>
</evidence>
<feature type="transmembrane region" description="Helical" evidence="7">
    <location>
        <begin position="315"/>
        <end position="341"/>
    </location>
</feature>
<dbReference type="Proteomes" id="UP001060164">
    <property type="component" value="Chromosome"/>
</dbReference>
<keyword evidence="10" id="KW-1185">Reference proteome</keyword>
<evidence type="ECO:0000259" key="8">
    <source>
        <dbReference type="Pfam" id="PF00482"/>
    </source>
</evidence>